<evidence type="ECO:0000256" key="2">
    <source>
        <dbReference type="ARBA" id="ARBA00022741"/>
    </source>
</evidence>
<comment type="caution">
    <text evidence="8">Lacks conserved residue(s) required for the propagation of feature annotation.</text>
</comment>
<keyword evidence="1 8" id="KW-0808">Transferase</keyword>
<gene>
    <name evidence="8" type="primary">nadK</name>
    <name evidence="10" type="ORF">HSCHL_0607</name>
</gene>
<evidence type="ECO:0000256" key="8">
    <source>
        <dbReference type="HAMAP-Rule" id="MF_00361"/>
    </source>
</evidence>
<keyword evidence="3 8" id="KW-0418">Kinase</keyword>
<organism evidence="10 11">
    <name type="scientific">Hydrogenibacillus schlegelii</name>
    <name type="common">Bacillus schlegelii</name>
    <dbReference type="NCBI Taxonomy" id="1484"/>
    <lineage>
        <taxon>Bacteria</taxon>
        <taxon>Bacillati</taxon>
        <taxon>Bacillota</taxon>
        <taxon>Bacilli</taxon>
        <taxon>Bacillales</taxon>
        <taxon>Bacillales Family X. Incertae Sedis</taxon>
        <taxon>Hydrogenibacillus</taxon>
    </lineage>
</organism>
<protein>
    <recommendedName>
        <fullName evidence="8">NAD kinase</fullName>
        <ecNumber evidence="8">2.7.1.23</ecNumber>
    </recommendedName>
    <alternativeName>
        <fullName evidence="8">ATP-dependent NAD kinase</fullName>
    </alternativeName>
</protein>
<dbReference type="InterPro" id="IPR016064">
    <property type="entry name" value="NAD/diacylglycerol_kinase_sf"/>
</dbReference>
<evidence type="ECO:0000256" key="4">
    <source>
        <dbReference type="ARBA" id="ARBA00022840"/>
    </source>
</evidence>
<evidence type="ECO:0000256" key="7">
    <source>
        <dbReference type="ARBA" id="ARBA00047925"/>
    </source>
</evidence>
<comment type="caution">
    <text evidence="10">The sequence shown here is derived from an EMBL/GenBank/DDBJ whole genome shotgun (WGS) entry which is preliminary data.</text>
</comment>
<feature type="active site" description="Proton acceptor" evidence="8">
    <location>
        <position position="76"/>
    </location>
</feature>
<dbReference type="GO" id="GO:0019674">
    <property type="term" value="P:NAD+ metabolic process"/>
    <property type="evidence" value="ECO:0007669"/>
    <property type="project" value="InterPro"/>
</dbReference>
<feature type="binding site" evidence="8">
    <location>
        <position position="182"/>
    </location>
    <ligand>
        <name>NAD(+)</name>
        <dbReference type="ChEBI" id="CHEBI:57540"/>
    </ligand>
</feature>
<dbReference type="InterPro" id="IPR002504">
    <property type="entry name" value="NADK"/>
</dbReference>
<keyword evidence="5 8" id="KW-0521">NADP</keyword>
<dbReference type="GO" id="GO:0005524">
    <property type="term" value="F:ATP binding"/>
    <property type="evidence" value="ECO:0007669"/>
    <property type="project" value="UniProtKB-KW"/>
</dbReference>
<evidence type="ECO:0000313" key="11">
    <source>
        <dbReference type="Proteomes" id="UP000244180"/>
    </source>
</evidence>
<comment type="catalytic activity">
    <reaction evidence="7 8">
        <text>NAD(+) + ATP = ADP + NADP(+) + H(+)</text>
        <dbReference type="Rhea" id="RHEA:18629"/>
        <dbReference type="ChEBI" id="CHEBI:15378"/>
        <dbReference type="ChEBI" id="CHEBI:30616"/>
        <dbReference type="ChEBI" id="CHEBI:57540"/>
        <dbReference type="ChEBI" id="CHEBI:58349"/>
        <dbReference type="ChEBI" id="CHEBI:456216"/>
        <dbReference type="EC" id="2.7.1.23"/>
    </reaction>
</comment>
<keyword evidence="6 8" id="KW-0520">NAD</keyword>
<sequence>MGRSPVEGGRDWDGGEAAMEEQEPKNAPRRRFSRFQLVVRPDEESERIAERIREALLRSGFELAEAPELVIAVGGDGTMLEAFHRYYPKVPEAAFVGLHTGTLGFYADWKRYEADWMIETILKTEAPRIVEYPLVAAIFEYKDGRRHRHLALNETIVRSKTLSTFVVDVWINGDRFETFRGDGLILSTPSGSTAYSHSVGGSILHPSIAALQVSELAAINNVEYRTLGRSFILPRHHVLDIYPMHPDGEMLVGVDGNVFYAQGVVRIQAHVAEEKVRFARYRDFPFWQRVRMKFLGD</sequence>
<dbReference type="NCBIfam" id="NF003424">
    <property type="entry name" value="PRK04885.1"/>
    <property type="match status" value="1"/>
</dbReference>
<dbReference type="GO" id="GO:0006741">
    <property type="term" value="P:NADP+ biosynthetic process"/>
    <property type="evidence" value="ECO:0007669"/>
    <property type="project" value="UniProtKB-UniRule"/>
</dbReference>
<feature type="binding site" evidence="8">
    <location>
        <position position="217"/>
    </location>
    <ligand>
        <name>NAD(+)</name>
        <dbReference type="ChEBI" id="CHEBI:57540"/>
    </ligand>
</feature>
<keyword evidence="8" id="KW-0963">Cytoplasm</keyword>
<feature type="binding site" evidence="8">
    <location>
        <position position="257"/>
    </location>
    <ligand>
        <name>NAD(+)</name>
        <dbReference type="ChEBI" id="CHEBI:57540"/>
    </ligand>
</feature>
<dbReference type="PANTHER" id="PTHR20275:SF0">
    <property type="entry name" value="NAD KINASE"/>
    <property type="match status" value="1"/>
</dbReference>
<keyword evidence="4 8" id="KW-0067">ATP-binding</keyword>
<comment type="function">
    <text evidence="8">Involved in the regulation of the intracellular balance of NAD and NADP, and is a key enzyme in the biosynthesis of NADP. Catalyzes specifically the phosphorylation on 2'-hydroxyl of the adenosine moiety of NAD to yield NADP.</text>
</comment>
<dbReference type="EC" id="2.7.1.23" evidence="8"/>
<proteinExistence type="inferred from homology"/>
<dbReference type="GO" id="GO:0046872">
    <property type="term" value="F:metal ion binding"/>
    <property type="evidence" value="ECO:0007669"/>
    <property type="project" value="UniProtKB-UniRule"/>
</dbReference>
<dbReference type="PANTHER" id="PTHR20275">
    <property type="entry name" value="NAD KINASE"/>
    <property type="match status" value="1"/>
</dbReference>
<evidence type="ECO:0000256" key="1">
    <source>
        <dbReference type="ARBA" id="ARBA00022679"/>
    </source>
</evidence>
<evidence type="ECO:0000256" key="5">
    <source>
        <dbReference type="ARBA" id="ARBA00022857"/>
    </source>
</evidence>
<accession>A0A2T5GDT2</accession>
<dbReference type="EMBL" id="PEBV01000005">
    <property type="protein sequence ID" value="PTQ54328.1"/>
    <property type="molecule type" value="Genomic_DNA"/>
</dbReference>
<dbReference type="Proteomes" id="UP000244180">
    <property type="component" value="Unassembled WGS sequence"/>
</dbReference>
<feature type="region of interest" description="Disordered" evidence="9">
    <location>
        <begin position="1"/>
        <end position="28"/>
    </location>
</feature>
<dbReference type="Pfam" id="PF20143">
    <property type="entry name" value="NAD_kinase_C"/>
    <property type="match status" value="1"/>
</dbReference>
<feature type="binding site" evidence="8">
    <location>
        <begin position="153"/>
        <end position="154"/>
    </location>
    <ligand>
        <name>NAD(+)</name>
        <dbReference type="ChEBI" id="CHEBI:57540"/>
    </ligand>
</feature>
<evidence type="ECO:0000256" key="3">
    <source>
        <dbReference type="ARBA" id="ARBA00022777"/>
    </source>
</evidence>
<evidence type="ECO:0000256" key="6">
    <source>
        <dbReference type="ARBA" id="ARBA00023027"/>
    </source>
</evidence>
<dbReference type="Gene3D" id="3.40.50.10330">
    <property type="entry name" value="Probable inorganic polyphosphate/atp-NAD kinase, domain 1"/>
    <property type="match status" value="1"/>
</dbReference>
<dbReference type="InterPro" id="IPR017437">
    <property type="entry name" value="ATP-NAD_kinase_PpnK-typ_C"/>
</dbReference>
<dbReference type="InterPro" id="IPR017438">
    <property type="entry name" value="ATP-NAD_kinase_N"/>
</dbReference>
<dbReference type="GO" id="GO:0003951">
    <property type="term" value="F:NAD+ kinase activity"/>
    <property type="evidence" value="ECO:0007669"/>
    <property type="project" value="UniProtKB-UniRule"/>
</dbReference>
<dbReference type="GO" id="GO:0005737">
    <property type="term" value="C:cytoplasm"/>
    <property type="evidence" value="ECO:0007669"/>
    <property type="project" value="UniProtKB-SubCell"/>
</dbReference>
<evidence type="ECO:0000313" key="10">
    <source>
        <dbReference type="EMBL" id="PTQ54328.1"/>
    </source>
</evidence>
<dbReference type="AlphaFoldDB" id="A0A2T5GDT2"/>
<dbReference type="SUPFAM" id="SSF111331">
    <property type="entry name" value="NAD kinase/diacylglycerol kinase-like"/>
    <property type="match status" value="1"/>
</dbReference>
<dbReference type="GO" id="GO:0051287">
    <property type="term" value="F:NAD binding"/>
    <property type="evidence" value="ECO:0007669"/>
    <property type="project" value="UniProtKB-ARBA"/>
</dbReference>
<feature type="binding site" evidence="8">
    <location>
        <begin position="76"/>
        <end position="77"/>
    </location>
    <ligand>
        <name>NAD(+)</name>
        <dbReference type="ChEBI" id="CHEBI:57540"/>
    </ligand>
</feature>
<dbReference type="HAMAP" id="MF_00361">
    <property type="entry name" value="NAD_kinase"/>
    <property type="match status" value="1"/>
</dbReference>
<comment type="cofactor">
    <cofactor evidence="8">
        <name>a divalent metal cation</name>
        <dbReference type="ChEBI" id="CHEBI:60240"/>
    </cofactor>
</comment>
<feature type="binding site" evidence="8">
    <location>
        <position position="180"/>
    </location>
    <ligand>
        <name>NAD(+)</name>
        <dbReference type="ChEBI" id="CHEBI:57540"/>
    </ligand>
</feature>
<comment type="similarity">
    <text evidence="8">Belongs to the NAD kinase family.</text>
</comment>
<dbReference type="Pfam" id="PF01513">
    <property type="entry name" value="NAD_kinase"/>
    <property type="match status" value="1"/>
</dbReference>
<dbReference type="Gene3D" id="2.60.200.30">
    <property type="entry name" value="Probable inorganic polyphosphate/atp-NAD kinase, domain 2"/>
    <property type="match status" value="1"/>
</dbReference>
<reference evidence="10 11" key="1">
    <citation type="submission" date="2017-08" db="EMBL/GenBank/DDBJ databases">
        <title>Burning lignite coal seam in the remote Altai Mountains harbors a hydrogen-driven thermophilic microbial community.</title>
        <authorList>
            <person name="Kadnikov V.V."/>
            <person name="Mardanov A.V."/>
            <person name="Ivasenko D."/>
            <person name="Beletsky A.V."/>
            <person name="Karnachuk O.V."/>
            <person name="Ravin N.V."/>
        </authorList>
    </citation>
    <scope>NUCLEOTIDE SEQUENCE [LARGE SCALE GENOMIC DNA]</scope>
    <source>
        <strain evidence="10">AL33</strain>
    </source>
</reference>
<name>A0A2T5GDT2_HYDSH</name>
<feature type="binding site" evidence="8">
    <location>
        <begin position="193"/>
        <end position="198"/>
    </location>
    <ligand>
        <name>NAD(+)</name>
        <dbReference type="ChEBI" id="CHEBI:57540"/>
    </ligand>
</feature>
<evidence type="ECO:0000256" key="9">
    <source>
        <dbReference type="SAM" id="MobiDB-lite"/>
    </source>
</evidence>
<comment type="subcellular location">
    <subcellularLocation>
        <location evidence="8">Cytoplasm</location>
    </subcellularLocation>
</comment>
<keyword evidence="2 8" id="KW-0547">Nucleotide-binding</keyword>